<comment type="subcellular location">
    <subcellularLocation>
        <location evidence="1">Membrane</location>
        <topology evidence="1">Multi-pass membrane protein</topology>
    </subcellularLocation>
</comment>
<dbReference type="RefSeq" id="WP_151902477.1">
    <property type="nucleotide sequence ID" value="NZ_CP045032.1"/>
</dbReference>
<dbReference type="Pfam" id="PF01758">
    <property type="entry name" value="SBF"/>
    <property type="match status" value="1"/>
</dbReference>
<feature type="transmembrane region" description="Helical" evidence="5">
    <location>
        <begin position="206"/>
        <end position="227"/>
    </location>
</feature>
<dbReference type="Gene3D" id="1.20.1530.20">
    <property type="match status" value="1"/>
</dbReference>
<accession>A0A5J6Z4R2</accession>
<keyword evidence="2 5" id="KW-0812">Transmembrane</keyword>
<dbReference type="AlphaFoldDB" id="A0A5J6Z4R2"/>
<protein>
    <submittedName>
        <fullName evidence="6">Sodium Bile acid symporter family protein</fullName>
    </submittedName>
</protein>
<feature type="transmembrane region" description="Helical" evidence="5">
    <location>
        <begin position="39"/>
        <end position="63"/>
    </location>
</feature>
<feature type="transmembrane region" description="Helical" evidence="5">
    <location>
        <begin position="174"/>
        <end position="194"/>
    </location>
</feature>
<feature type="transmembrane region" description="Helical" evidence="5">
    <location>
        <begin position="140"/>
        <end position="162"/>
    </location>
</feature>
<dbReference type="KEGG" id="cuo:CUROG_03415"/>
<keyword evidence="7" id="KW-1185">Reference proteome</keyword>
<dbReference type="GO" id="GO:0016020">
    <property type="term" value="C:membrane"/>
    <property type="evidence" value="ECO:0007669"/>
    <property type="project" value="UniProtKB-SubCell"/>
</dbReference>
<evidence type="ECO:0000256" key="3">
    <source>
        <dbReference type="ARBA" id="ARBA00022989"/>
    </source>
</evidence>
<feature type="transmembrane region" description="Helical" evidence="5">
    <location>
        <begin position="6"/>
        <end position="27"/>
    </location>
</feature>
<evidence type="ECO:0000256" key="1">
    <source>
        <dbReference type="ARBA" id="ARBA00004141"/>
    </source>
</evidence>
<evidence type="ECO:0000256" key="4">
    <source>
        <dbReference type="ARBA" id="ARBA00023136"/>
    </source>
</evidence>
<dbReference type="InterPro" id="IPR004710">
    <property type="entry name" value="Bilac:Na_transpt"/>
</dbReference>
<dbReference type="Proteomes" id="UP000326711">
    <property type="component" value="Chromosome"/>
</dbReference>
<gene>
    <name evidence="6" type="ORF">CUROG_03415</name>
</gene>
<feature type="transmembrane region" description="Helical" evidence="5">
    <location>
        <begin position="234"/>
        <end position="257"/>
    </location>
</feature>
<sequence>MQDQGFAAVGLPVALAIIMVGIGLTLTTNQFTKSLNSRGVITAGVIGQLLFVPIVGLAVAFALQMEPVFAIGLMLIAATPGGVTTNLFTHLCKGNVPLSIILTVLASIAMMVTLPFWIWLSGKLFPVTDHELGFISVPPGPVIGMLLGVVALPIALGMFIRAKNENLAKKLEKIVSVVGVITIVIMFVFLVIDLKDQLGDILVKTGPAVVIFTGLIMALGWGLAAIVKRPIEDRVALAVEFALRNSTMSLVIALTVIQDSEVAAPAAVFSVVMYIYGGALAFARRKARRPAEVGTRGVEIEEDKEKALIAE</sequence>
<keyword evidence="4 5" id="KW-0472">Membrane</keyword>
<dbReference type="PANTHER" id="PTHR10361:SF24">
    <property type="entry name" value="P3 PROTEIN"/>
    <property type="match status" value="1"/>
</dbReference>
<reference evidence="7" key="1">
    <citation type="submission" date="2019-10" db="EMBL/GenBank/DDBJ databases">
        <title>Complete genome sequence of Corynebacterium urogenitalis DSM 108747, isolated from the genital tract of a cow.</title>
        <authorList>
            <person name="Ruckert C."/>
            <person name="Ballas P."/>
            <person name="Wagener K."/>
            <person name="Drillich M."/>
            <person name="Kaempfer P."/>
            <person name="Busse H.-J."/>
            <person name="Ehling-Schulz M."/>
        </authorList>
    </citation>
    <scope>NUCLEOTIDE SEQUENCE [LARGE SCALE GENOMIC DNA]</scope>
    <source>
        <strain evidence="7">LMM 1652</strain>
    </source>
</reference>
<keyword evidence="3 5" id="KW-1133">Transmembrane helix</keyword>
<dbReference type="InterPro" id="IPR002657">
    <property type="entry name" value="BilAc:Na_symport/Acr3"/>
</dbReference>
<evidence type="ECO:0000256" key="5">
    <source>
        <dbReference type="SAM" id="Phobius"/>
    </source>
</evidence>
<feature type="transmembrane region" description="Helical" evidence="5">
    <location>
        <begin position="69"/>
        <end position="88"/>
    </location>
</feature>
<dbReference type="InterPro" id="IPR038770">
    <property type="entry name" value="Na+/solute_symporter_sf"/>
</dbReference>
<dbReference type="PANTHER" id="PTHR10361">
    <property type="entry name" value="SODIUM-BILE ACID COTRANSPORTER"/>
    <property type="match status" value="1"/>
</dbReference>
<evidence type="ECO:0000313" key="7">
    <source>
        <dbReference type="Proteomes" id="UP000326711"/>
    </source>
</evidence>
<organism evidence="6 7">
    <name type="scientific">Corynebacterium urogenitale</name>
    <dbReference type="NCBI Taxonomy" id="2487892"/>
    <lineage>
        <taxon>Bacteria</taxon>
        <taxon>Bacillati</taxon>
        <taxon>Actinomycetota</taxon>
        <taxon>Actinomycetes</taxon>
        <taxon>Mycobacteriales</taxon>
        <taxon>Corynebacteriaceae</taxon>
        <taxon>Corynebacterium</taxon>
    </lineage>
</organism>
<dbReference type="EMBL" id="CP045032">
    <property type="protein sequence ID" value="QFQ02066.1"/>
    <property type="molecule type" value="Genomic_DNA"/>
</dbReference>
<name>A0A5J6Z4R2_9CORY</name>
<proteinExistence type="predicted"/>
<evidence type="ECO:0000313" key="6">
    <source>
        <dbReference type="EMBL" id="QFQ02066.1"/>
    </source>
</evidence>
<feature type="transmembrane region" description="Helical" evidence="5">
    <location>
        <begin position="100"/>
        <end position="120"/>
    </location>
</feature>
<feature type="transmembrane region" description="Helical" evidence="5">
    <location>
        <begin position="263"/>
        <end position="283"/>
    </location>
</feature>
<evidence type="ECO:0000256" key="2">
    <source>
        <dbReference type="ARBA" id="ARBA00022692"/>
    </source>
</evidence>
<dbReference type="OrthoDB" id="9806785at2"/>